<dbReference type="STRING" id="933084.A0A067PUV5"/>
<evidence type="ECO:0000313" key="2">
    <source>
        <dbReference type="EMBL" id="KDQ54126.1"/>
    </source>
</evidence>
<dbReference type="AlphaFoldDB" id="A0A067PUV5"/>
<feature type="region of interest" description="Disordered" evidence="1">
    <location>
        <begin position="180"/>
        <end position="211"/>
    </location>
</feature>
<evidence type="ECO:0000256" key="1">
    <source>
        <dbReference type="SAM" id="MobiDB-lite"/>
    </source>
</evidence>
<dbReference type="OrthoDB" id="2150628at2759"/>
<name>A0A067PUV5_9AGAM</name>
<proteinExistence type="predicted"/>
<reference evidence="3" key="1">
    <citation type="journal article" date="2014" name="Proc. Natl. Acad. Sci. U.S.A.">
        <title>Extensive sampling of basidiomycete genomes demonstrates inadequacy of the white-rot/brown-rot paradigm for wood decay fungi.</title>
        <authorList>
            <person name="Riley R."/>
            <person name="Salamov A.A."/>
            <person name="Brown D.W."/>
            <person name="Nagy L.G."/>
            <person name="Floudas D."/>
            <person name="Held B.W."/>
            <person name="Levasseur A."/>
            <person name="Lombard V."/>
            <person name="Morin E."/>
            <person name="Otillar R."/>
            <person name="Lindquist E.A."/>
            <person name="Sun H."/>
            <person name="LaButti K.M."/>
            <person name="Schmutz J."/>
            <person name="Jabbour D."/>
            <person name="Luo H."/>
            <person name="Baker S.E."/>
            <person name="Pisabarro A.G."/>
            <person name="Walton J.D."/>
            <person name="Blanchette R.A."/>
            <person name="Henrissat B."/>
            <person name="Martin F."/>
            <person name="Cullen D."/>
            <person name="Hibbett D.S."/>
            <person name="Grigoriev I.V."/>
        </authorList>
    </citation>
    <scope>NUCLEOTIDE SEQUENCE [LARGE SCALE GENOMIC DNA]</scope>
    <source>
        <strain evidence="3">MUCL 33604</strain>
    </source>
</reference>
<accession>A0A067PUV5</accession>
<keyword evidence="3" id="KW-1185">Reference proteome</keyword>
<gene>
    <name evidence="2" type="ORF">JAAARDRAFT_412812</name>
</gene>
<organism evidence="2 3">
    <name type="scientific">Jaapia argillacea MUCL 33604</name>
    <dbReference type="NCBI Taxonomy" id="933084"/>
    <lineage>
        <taxon>Eukaryota</taxon>
        <taxon>Fungi</taxon>
        <taxon>Dikarya</taxon>
        <taxon>Basidiomycota</taxon>
        <taxon>Agaricomycotina</taxon>
        <taxon>Agaricomycetes</taxon>
        <taxon>Agaricomycetidae</taxon>
        <taxon>Jaapiales</taxon>
        <taxon>Jaapiaceae</taxon>
        <taxon>Jaapia</taxon>
    </lineage>
</organism>
<dbReference type="EMBL" id="KL197730">
    <property type="protein sequence ID" value="KDQ54126.1"/>
    <property type="molecule type" value="Genomic_DNA"/>
</dbReference>
<feature type="region of interest" description="Disordered" evidence="1">
    <location>
        <begin position="38"/>
        <end position="66"/>
    </location>
</feature>
<protein>
    <submittedName>
        <fullName evidence="2">Uncharacterized protein</fullName>
    </submittedName>
</protein>
<sequence>MLLYHASLLLKKGHGCRHVNFLSYSHHSITYPGAHSYPNPTQIQSNAERVPTPSSDSPTFRNPVPSVNDTGRTSIIDCAITRGAFEPYRSCFGFRPQDDLRITGFMDLGCFYTRFSHQMGMYFECAGRARGYDFFKREGWGFKHDRLTVERVSEAPADSENANLKVRDMARLMELFRAPCSNTGNTELPVEPSSEDEGEGKKPPPPKVEEE</sequence>
<dbReference type="Proteomes" id="UP000027265">
    <property type="component" value="Unassembled WGS sequence"/>
</dbReference>
<dbReference type="HOGENOM" id="CLU_1305033_0_0_1"/>
<dbReference type="InParanoid" id="A0A067PUV5"/>
<evidence type="ECO:0000313" key="3">
    <source>
        <dbReference type="Proteomes" id="UP000027265"/>
    </source>
</evidence>